<feature type="domain" description="N-acetyltransferase" evidence="1">
    <location>
        <begin position="5"/>
        <end position="179"/>
    </location>
</feature>
<evidence type="ECO:0000313" key="2">
    <source>
        <dbReference type="EMBL" id="GEK85998.1"/>
    </source>
</evidence>
<dbReference type="InterPro" id="IPR016181">
    <property type="entry name" value="Acyl_CoA_acyltransferase"/>
</dbReference>
<evidence type="ECO:0000259" key="1">
    <source>
        <dbReference type="PROSITE" id="PS51186"/>
    </source>
</evidence>
<gene>
    <name evidence="2" type="ORF">MAE01_11740</name>
</gene>
<protein>
    <recommendedName>
        <fullName evidence="1">N-acetyltransferase domain-containing protein</fullName>
    </recommendedName>
</protein>
<evidence type="ECO:0000313" key="3">
    <source>
        <dbReference type="Proteomes" id="UP000321225"/>
    </source>
</evidence>
<dbReference type="RefSeq" id="WP_147038635.1">
    <property type="nucleotide sequence ID" value="NZ_BJUW01000004.1"/>
</dbReference>
<proteinExistence type="predicted"/>
<dbReference type="Pfam" id="PF00583">
    <property type="entry name" value="Acetyltransf_1"/>
    <property type="match status" value="1"/>
</dbReference>
<accession>A0A511ACV5</accession>
<dbReference type="SUPFAM" id="SSF55729">
    <property type="entry name" value="Acyl-CoA N-acyltransferases (Nat)"/>
    <property type="match status" value="1"/>
</dbReference>
<dbReference type="OrthoDB" id="3371202at2"/>
<name>A0A511ACV5_9MICO</name>
<reference evidence="2 3" key="1">
    <citation type="submission" date="2019-07" db="EMBL/GenBank/DDBJ databases">
        <title>Whole genome shotgun sequence of Microbacterium aerolatum NBRC 103071.</title>
        <authorList>
            <person name="Hosoyama A."/>
            <person name="Uohara A."/>
            <person name="Ohji S."/>
            <person name="Ichikawa N."/>
        </authorList>
    </citation>
    <scope>NUCLEOTIDE SEQUENCE [LARGE SCALE GENOMIC DNA]</scope>
    <source>
        <strain evidence="2 3">NBRC 103071</strain>
    </source>
</reference>
<dbReference type="AlphaFoldDB" id="A0A511ACV5"/>
<dbReference type="InterPro" id="IPR000182">
    <property type="entry name" value="GNAT_dom"/>
</dbReference>
<keyword evidence="3" id="KW-1185">Reference proteome</keyword>
<comment type="caution">
    <text evidence="2">The sequence shown here is derived from an EMBL/GenBank/DDBJ whole genome shotgun (WGS) entry which is preliminary data.</text>
</comment>
<organism evidence="2 3">
    <name type="scientific">Microbacterium aerolatum</name>
    <dbReference type="NCBI Taxonomy" id="153731"/>
    <lineage>
        <taxon>Bacteria</taxon>
        <taxon>Bacillati</taxon>
        <taxon>Actinomycetota</taxon>
        <taxon>Actinomycetes</taxon>
        <taxon>Micrococcales</taxon>
        <taxon>Microbacteriaceae</taxon>
        <taxon>Microbacterium</taxon>
    </lineage>
</organism>
<dbReference type="EMBL" id="BJUW01000004">
    <property type="protein sequence ID" value="GEK85998.1"/>
    <property type="molecule type" value="Genomic_DNA"/>
</dbReference>
<dbReference type="PROSITE" id="PS51186">
    <property type="entry name" value="GNAT"/>
    <property type="match status" value="1"/>
</dbReference>
<dbReference type="Gene3D" id="3.40.630.30">
    <property type="match status" value="1"/>
</dbReference>
<dbReference type="Proteomes" id="UP000321225">
    <property type="component" value="Unassembled WGS sequence"/>
</dbReference>
<sequence length="184" mass="20227">MEETIRIWAGDAAELAAAADLYATVFAELPYDENPQQSRTTFLDRVHRYRSAPDFRLVLAWHDDEVVGLALGNGIAAGDWWRDRIVPQLPKTTAAEWLGDECFSVIELATAPARRRGGVGAKILAVLLDGLPYSTAVLSAYSDAEPARRFYRANGWTEVATGLRIGESPELCVYGLRLDDADAD</sequence>
<dbReference type="GO" id="GO:0016747">
    <property type="term" value="F:acyltransferase activity, transferring groups other than amino-acyl groups"/>
    <property type="evidence" value="ECO:0007669"/>
    <property type="project" value="InterPro"/>
</dbReference>